<feature type="transmembrane region" description="Helical" evidence="4">
    <location>
        <begin position="41"/>
        <end position="61"/>
    </location>
</feature>
<dbReference type="EMBL" id="OB792836">
    <property type="protein sequence ID" value="CAD7424773.1"/>
    <property type="molecule type" value="Genomic_DNA"/>
</dbReference>
<reference evidence="5" key="1">
    <citation type="submission" date="2020-11" db="EMBL/GenBank/DDBJ databases">
        <authorList>
            <person name="Tran Van P."/>
        </authorList>
    </citation>
    <scope>NUCLEOTIDE SEQUENCE</scope>
</reference>
<organism evidence="5">
    <name type="scientific">Timema monikensis</name>
    <dbReference type="NCBI Taxonomy" id="170555"/>
    <lineage>
        <taxon>Eukaryota</taxon>
        <taxon>Metazoa</taxon>
        <taxon>Ecdysozoa</taxon>
        <taxon>Arthropoda</taxon>
        <taxon>Hexapoda</taxon>
        <taxon>Insecta</taxon>
        <taxon>Pterygota</taxon>
        <taxon>Neoptera</taxon>
        <taxon>Polyneoptera</taxon>
        <taxon>Phasmatodea</taxon>
        <taxon>Timematodea</taxon>
        <taxon>Timematoidea</taxon>
        <taxon>Timematidae</taxon>
        <taxon>Timema</taxon>
    </lineage>
</organism>
<dbReference type="InterPro" id="IPR052214">
    <property type="entry name" value="DAG_Lipase-Related"/>
</dbReference>
<dbReference type="GO" id="GO:0005737">
    <property type="term" value="C:cytoplasm"/>
    <property type="evidence" value="ECO:0007669"/>
    <property type="project" value="TreeGrafter"/>
</dbReference>
<dbReference type="PANTHER" id="PTHR45792:SF8">
    <property type="entry name" value="DIACYLGLYCEROL LIPASE-ALPHA"/>
    <property type="match status" value="1"/>
</dbReference>
<keyword evidence="4" id="KW-0812">Transmembrane</keyword>
<dbReference type="AlphaFoldDB" id="A0A7R9HLT3"/>
<keyword evidence="1" id="KW-0378">Hydrolase</keyword>
<evidence type="ECO:0008006" key="6">
    <source>
        <dbReference type="Google" id="ProtNLM"/>
    </source>
</evidence>
<dbReference type="GO" id="GO:0019369">
    <property type="term" value="P:arachidonate metabolic process"/>
    <property type="evidence" value="ECO:0007669"/>
    <property type="project" value="TreeGrafter"/>
</dbReference>
<keyword evidence="4" id="KW-1133">Transmembrane helix</keyword>
<feature type="transmembrane region" description="Helical" evidence="4">
    <location>
        <begin position="82"/>
        <end position="104"/>
    </location>
</feature>
<keyword evidence="4" id="KW-0472">Membrane</keyword>
<evidence type="ECO:0000256" key="2">
    <source>
        <dbReference type="ARBA" id="ARBA00022963"/>
    </source>
</evidence>
<dbReference type="GO" id="GO:0046340">
    <property type="term" value="P:diacylglycerol catabolic process"/>
    <property type="evidence" value="ECO:0007669"/>
    <property type="project" value="TreeGrafter"/>
</dbReference>
<sequence length="136" mass="15260">MKLARQLTAPARIVVLCAVLGAVHFDHTVQCVHLLWEHVLGYLAIMICSLLVELFISVIAMRGSILDTEQRASIKYLIYIRLGVMLVETVWLALGIMWLAMHYINCPVEGAKEAVMGIVEIALIYYDACIRSMGLR</sequence>
<keyword evidence="3" id="KW-0443">Lipid metabolism</keyword>
<evidence type="ECO:0000256" key="3">
    <source>
        <dbReference type="ARBA" id="ARBA00023098"/>
    </source>
</evidence>
<accession>A0A7R9HLT3</accession>
<name>A0A7R9HLT3_9NEOP</name>
<feature type="transmembrane region" description="Helical" evidence="4">
    <location>
        <begin position="110"/>
        <end position="128"/>
    </location>
</feature>
<evidence type="ECO:0000313" key="5">
    <source>
        <dbReference type="EMBL" id="CAD7424773.1"/>
    </source>
</evidence>
<dbReference type="PANTHER" id="PTHR45792">
    <property type="entry name" value="DIACYLGLYCEROL LIPASE HOMOLOG-RELATED"/>
    <property type="match status" value="1"/>
</dbReference>
<evidence type="ECO:0000256" key="4">
    <source>
        <dbReference type="SAM" id="Phobius"/>
    </source>
</evidence>
<proteinExistence type="predicted"/>
<dbReference type="GO" id="GO:0032590">
    <property type="term" value="C:dendrite membrane"/>
    <property type="evidence" value="ECO:0007669"/>
    <property type="project" value="TreeGrafter"/>
</dbReference>
<dbReference type="GO" id="GO:0045211">
    <property type="term" value="C:postsynaptic membrane"/>
    <property type="evidence" value="ECO:0007669"/>
    <property type="project" value="TreeGrafter"/>
</dbReference>
<dbReference type="GO" id="GO:0004465">
    <property type="term" value="F:lipoprotein lipase activity"/>
    <property type="evidence" value="ECO:0007669"/>
    <property type="project" value="TreeGrafter"/>
</dbReference>
<keyword evidence="2" id="KW-0442">Lipid degradation</keyword>
<gene>
    <name evidence="5" type="ORF">TMSB3V08_LOCUS1699</name>
</gene>
<evidence type="ECO:0000256" key="1">
    <source>
        <dbReference type="ARBA" id="ARBA00022801"/>
    </source>
</evidence>
<protein>
    <recommendedName>
        <fullName evidence="6">Transmembrane protein</fullName>
    </recommendedName>
</protein>